<gene>
    <name evidence="5" type="ORF">PQJ73_02435</name>
</gene>
<evidence type="ECO:0000313" key="6">
    <source>
        <dbReference type="Proteomes" id="UP001165652"/>
    </source>
</evidence>
<dbReference type="Pfam" id="PF01523">
    <property type="entry name" value="PmbA_TldD_1st"/>
    <property type="match status" value="1"/>
</dbReference>
<dbReference type="SUPFAM" id="SSF111283">
    <property type="entry name" value="Putative modulator of DNA gyrase, PmbA/TldD"/>
    <property type="match status" value="1"/>
</dbReference>
<dbReference type="RefSeq" id="WP_272775378.1">
    <property type="nucleotide sequence ID" value="NZ_JAQQLI010000002.1"/>
</dbReference>
<reference evidence="5" key="1">
    <citation type="journal article" date="2023" name="Microbiol Resour">
        <title>Genome Sequences of Rhodoplanes serenus and Two Thermotolerant Strains, Rhodoplanes tepidamans and 'Rhodoplanes cryptolactis,' Further Refine the Genus.</title>
        <authorList>
            <person name="Rayyan A.A."/>
            <person name="Kyndt J.A."/>
        </authorList>
    </citation>
    <scope>NUCLEOTIDE SEQUENCE</scope>
    <source>
        <strain evidence="5">DSM 9987</strain>
    </source>
</reference>
<dbReference type="Pfam" id="PF19289">
    <property type="entry name" value="PmbA_TldD_3rd"/>
    <property type="match status" value="1"/>
</dbReference>
<feature type="domain" description="Metalloprotease TldD/E N-terminal" evidence="2">
    <location>
        <begin position="29"/>
        <end position="93"/>
    </location>
</feature>
<organism evidence="5 6">
    <name type="scientific">Rhodoplanes tepidamans</name>
    <name type="common">Rhodoplanes cryptolactis</name>
    <dbReference type="NCBI Taxonomy" id="200616"/>
    <lineage>
        <taxon>Bacteria</taxon>
        <taxon>Pseudomonadati</taxon>
        <taxon>Pseudomonadota</taxon>
        <taxon>Alphaproteobacteria</taxon>
        <taxon>Hyphomicrobiales</taxon>
        <taxon>Nitrobacteraceae</taxon>
        <taxon>Rhodoplanes</taxon>
    </lineage>
</organism>
<dbReference type="Proteomes" id="UP001165652">
    <property type="component" value="Unassembled WGS sequence"/>
</dbReference>
<dbReference type="InterPro" id="IPR002510">
    <property type="entry name" value="Metalloprtase-TldD/E_N"/>
</dbReference>
<reference evidence="5" key="2">
    <citation type="submission" date="2023-02" db="EMBL/GenBank/DDBJ databases">
        <authorList>
            <person name="Rayyan A."/>
            <person name="Meyer T."/>
            <person name="Kyndt J.A."/>
        </authorList>
    </citation>
    <scope>NUCLEOTIDE SEQUENCE</scope>
    <source>
        <strain evidence="5">DSM 9987</strain>
    </source>
</reference>
<evidence type="ECO:0000259" key="3">
    <source>
        <dbReference type="Pfam" id="PF19289"/>
    </source>
</evidence>
<dbReference type="PANTHER" id="PTHR43421:SF1">
    <property type="entry name" value="METALLOPROTEASE PMBA"/>
    <property type="match status" value="1"/>
</dbReference>
<dbReference type="Gene3D" id="3.30.2290.10">
    <property type="entry name" value="PmbA/TldD superfamily"/>
    <property type="match status" value="1"/>
</dbReference>
<dbReference type="InterPro" id="IPR035068">
    <property type="entry name" value="TldD/PmbA_N"/>
</dbReference>
<dbReference type="InterPro" id="IPR047657">
    <property type="entry name" value="PmbA"/>
</dbReference>
<dbReference type="PANTHER" id="PTHR43421">
    <property type="entry name" value="METALLOPROTEASE PMBA"/>
    <property type="match status" value="1"/>
</dbReference>
<comment type="similarity">
    <text evidence="1">Belongs to the peptidase U62 family.</text>
</comment>
<feature type="domain" description="Metalloprotease TldD/E central" evidence="4">
    <location>
        <begin position="128"/>
        <end position="226"/>
    </location>
</feature>
<sequence>MSSLFDQSALVTLAELLVAAARRAGADAADAIATRGVSLSVDVRDGTVEESTRSEDDDLGLRVLVGRRQAVVSTNDLARDGVDALAERAVAMARVAPEDPYAGLADPALLARDFPDLDLVDHTIPDVGVLEARAQAAEAAGLAVPGVSKSGGASASAGIGGMVLVTSTGFTGIYVGSRHSVAMTAIAGEGTKMEQDHDWSSAVHASDLDDPQSIGRTAGERAVKRLDPRKVSTRKVPVVYAPRVAGSLVSHLVSAVNGASIARKTSLLRDKLGQRIFSPGIRIIDDPLRRRGLRSHPFDAEGVAGRRLALVDDGVITTWILDCATARELGMTTTGHAQRGVSSTPSPSASNVHLEAGAETAAELIGDISDGLYVTDLIGMGVNMVTGDYSRGAAGFWIENGTLTYPVSEVTIAGNLIDMFATLRPANDLAFRYGVNAPTVRVEGLTVAGV</sequence>
<evidence type="ECO:0000259" key="4">
    <source>
        <dbReference type="Pfam" id="PF19290"/>
    </source>
</evidence>
<comment type="caution">
    <text evidence="5">The sequence shown here is derived from an EMBL/GenBank/DDBJ whole genome shotgun (WGS) entry which is preliminary data.</text>
</comment>
<dbReference type="InterPro" id="IPR045569">
    <property type="entry name" value="Metalloprtase-TldD/E_C"/>
</dbReference>
<protein>
    <submittedName>
        <fullName evidence="5">TldD/PmbA family protein</fullName>
    </submittedName>
</protein>
<dbReference type="InterPro" id="IPR045570">
    <property type="entry name" value="Metalloprtase-TldD/E_cen_dom"/>
</dbReference>
<proteinExistence type="inferred from homology"/>
<name>A0ABT5J4G2_RHOTP</name>
<dbReference type="InterPro" id="IPR036059">
    <property type="entry name" value="TldD/PmbA_sf"/>
</dbReference>
<accession>A0ABT5J4G2</accession>
<dbReference type="Pfam" id="PF19290">
    <property type="entry name" value="PmbA_TldD_2nd"/>
    <property type="match status" value="1"/>
</dbReference>
<evidence type="ECO:0000256" key="1">
    <source>
        <dbReference type="ARBA" id="ARBA00005836"/>
    </source>
</evidence>
<feature type="domain" description="Metalloprotease TldD/E C-terminal" evidence="3">
    <location>
        <begin position="233"/>
        <end position="449"/>
    </location>
</feature>
<dbReference type="EMBL" id="JAQQLI010000002">
    <property type="protein sequence ID" value="MDC7784529.1"/>
    <property type="molecule type" value="Genomic_DNA"/>
</dbReference>
<evidence type="ECO:0000259" key="2">
    <source>
        <dbReference type="Pfam" id="PF01523"/>
    </source>
</evidence>
<keyword evidence="6" id="KW-1185">Reference proteome</keyword>
<evidence type="ECO:0000313" key="5">
    <source>
        <dbReference type="EMBL" id="MDC7784529.1"/>
    </source>
</evidence>